<evidence type="ECO:0000256" key="7">
    <source>
        <dbReference type="ARBA" id="ARBA00023237"/>
    </source>
</evidence>
<evidence type="ECO:0000256" key="4">
    <source>
        <dbReference type="ARBA" id="ARBA00022452"/>
    </source>
</evidence>
<dbReference type="PANTHER" id="PTHR30026">
    <property type="entry name" value="OUTER MEMBRANE PROTEIN TOLC"/>
    <property type="match status" value="1"/>
</dbReference>
<dbReference type="SUPFAM" id="SSF56954">
    <property type="entry name" value="Outer membrane efflux proteins (OEP)"/>
    <property type="match status" value="1"/>
</dbReference>
<dbReference type="PANTHER" id="PTHR30026:SF20">
    <property type="entry name" value="OUTER MEMBRANE PROTEIN TOLC"/>
    <property type="match status" value="1"/>
</dbReference>
<dbReference type="RefSeq" id="WP_201688968.1">
    <property type="nucleotide sequence ID" value="NZ_JAEQND010000005.1"/>
</dbReference>
<evidence type="ECO:0000313" key="9">
    <source>
        <dbReference type="EMBL" id="MBL0425398.1"/>
    </source>
</evidence>
<feature type="chain" id="PRO_5046660258" evidence="8">
    <location>
        <begin position="32"/>
        <end position="453"/>
    </location>
</feature>
<dbReference type="Gene3D" id="1.20.1600.10">
    <property type="entry name" value="Outer membrane efflux proteins (OEP)"/>
    <property type="match status" value="1"/>
</dbReference>
<comment type="similarity">
    <text evidence="2">Belongs to the outer membrane factor (OMF) (TC 1.B.17) family.</text>
</comment>
<keyword evidence="8" id="KW-0732">Signal</keyword>
<keyword evidence="6" id="KW-0472">Membrane</keyword>
<evidence type="ECO:0000256" key="8">
    <source>
        <dbReference type="SAM" id="SignalP"/>
    </source>
</evidence>
<dbReference type="Pfam" id="PF02321">
    <property type="entry name" value="OEP"/>
    <property type="match status" value="2"/>
</dbReference>
<comment type="caution">
    <text evidence="9">The sequence shown here is derived from an EMBL/GenBank/DDBJ whole genome shotgun (WGS) entry which is preliminary data.</text>
</comment>
<dbReference type="Proteomes" id="UP000622707">
    <property type="component" value="Unassembled WGS sequence"/>
</dbReference>
<dbReference type="InterPro" id="IPR003423">
    <property type="entry name" value="OMP_efflux"/>
</dbReference>
<keyword evidence="4" id="KW-1134">Transmembrane beta strand</keyword>
<dbReference type="EMBL" id="JAEQND010000005">
    <property type="protein sequence ID" value="MBL0425398.1"/>
    <property type="molecule type" value="Genomic_DNA"/>
</dbReference>
<dbReference type="InterPro" id="IPR051906">
    <property type="entry name" value="TolC-like"/>
</dbReference>
<protein>
    <submittedName>
        <fullName evidence="9">TolC family outer membrane protein</fullName>
    </submittedName>
</protein>
<dbReference type="NCBIfam" id="TIGR01844">
    <property type="entry name" value="type_I_sec_TolC"/>
    <property type="match status" value="1"/>
</dbReference>
<keyword evidence="10" id="KW-1185">Reference proteome</keyword>
<evidence type="ECO:0000256" key="2">
    <source>
        <dbReference type="ARBA" id="ARBA00007613"/>
    </source>
</evidence>
<keyword evidence="7" id="KW-0998">Cell outer membrane</keyword>
<sequence length="453" mass="49499">MSLRARSKSAAWLRCLALACASGGFVPAAGAMDLLQAWQAAVINDAQLRAARAAAASNRERLPQAQAQLRPQVNLSLQRSRNDLNSESAGPLGRPVQDQLVYTSAADSLTVRQPIYRPQLRAQVRVARALVENGEAVLQQEEQRLAMRVTQAYFEALLAEEQLRLVGVQQAATTAQLEAARKGFAGGSGTRTDIEEAQARLDLNFAQELEARQAVEFTRRQLAQIVGQPVAQLAPVDAERLPLAMPQPALLEDWLARARTASPELRAAAANVEAARQAVERARANHLPTLDALAQVVRSDSDNPTRVDTRYTQKAIGLQLNVPIYQGGLVDSQVRQALADVERSESVLEATRLDLEARVFREFRGVGEGIARIRALEQAVRSAEQLVRSSRRSQQGGSRSVLDVLNAEQQLGSAQRDLAQARFAYLLSLVRLRALAGEWQDASLAQVNGWLRP</sequence>
<evidence type="ECO:0000256" key="5">
    <source>
        <dbReference type="ARBA" id="ARBA00022692"/>
    </source>
</evidence>
<feature type="signal peptide" evidence="8">
    <location>
        <begin position="1"/>
        <end position="31"/>
    </location>
</feature>
<evidence type="ECO:0000313" key="10">
    <source>
        <dbReference type="Proteomes" id="UP000622707"/>
    </source>
</evidence>
<keyword evidence="5" id="KW-0812">Transmembrane</keyword>
<name>A0ABS1JMD7_9BURK</name>
<comment type="subcellular location">
    <subcellularLocation>
        <location evidence="1">Cell outer membrane</location>
    </subcellularLocation>
</comment>
<gene>
    <name evidence="9" type="ORF">JI746_09770</name>
</gene>
<organism evidence="9 10">
    <name type="scientific">Ramlibacter alkalitolerans</name>
    <dbReference type="NCBI Taxonomy" id="2039631"/>
    <lineage>
        <taxon>Bacteria</taxon>
        <taxon>Pseudomonadati</taxon>
        <taxon>Pseudomonadota</taxon>
        <taxon>Betaproteobacteria</taxon>
        <taxon>Burkholderiales</taxon>
        <taxon>Comamonadaceae</taxon>
        <taxon>Ramlibacter</taxon>
    </lineage>
</organism>
<keyword evidence="3" id="KW-0813">Transport</keyword>
<evidence type="ECO:0000256" key="1">
    <source>
        <dbReference type="ARBA" id="ARBA00004442"/>
    </source>
</evidence>
<evidence type="ECO:0000256" key="3">
    <source>
        <dbReference type="ARBA" id="ARBA00022448"/>
    </source>
</evidence>
<dbReference type="InterPro" id="IPR010130">
    <property type="entry name" value="T1SS_OMP_TolC"/>
</dbReference>
<proteinExistence type="inferred from homology"/>
<evidence type="ECO:0000256" key="6">
    <source>
        <dbReference type="ARBA" id="ARBA00023136"/>
    </source>
</evidence>
<reference evidence="9 10" key="1">
    <citation type="journal article" date="2017" name="Int. J. Syst. Evol. Microbiol.">
        <title>Ramlibacter alkalitolerans sp. nov., alkali-tolerant bacterium isolated from soil of ginseng.</title>
        <authorList>
            <person name="Lee D.H."/>
            <person name="Cha C.J."/>
        </authorList>
    </citation>
    <scope>NUCLEOTIDE SEQUENCE [LARGE SCALE GENOMIC DNA]</scope>
    <source>
        <strain evidence="9 10">KACC 19305</strain>
    </source>
</reference>
<accession>A0ABS1JMD7</accession>